<protein>
    <submittedName>
        <fullName evidence="1">Uncharacterized protein</fullName>
    </submittedName>
</protein>
<dbReference type="Proteomes" id="UP000434223">
    <property type="component" value="Unassembled WGS sequence"/>
</dbReference>
<comment type="caution">
    <text evidence="1">The sequence shown here is derived from an EMBL/GenBank/DDBJ whole genome shotgun (WGS) entry which is preliminary data.</text>
</comment>
<evidence type="ECO:0000313" key="2">
    <source>
        <dbReference type="Proteomes" id="UP000434223"/>
    </source>
</evidence>
<organism evidence="1 2">
    <name type="scientific">Hungatella hathewayi</name>
    <dbReference type="NCBI Taxonomy" id="154046"/>
    <lineage>
        <taxon>Bacteria</taxon>
        <taxon>Bacillati</taxon>
        <taxon>Bacillota</taxon>
        <taxon>Clostridia</taxon>
        <taxon>Lachnospirales</taxon>
        <taxon>Lachnospiraceae</taxon>
        <taxon>Hungatella</taxon>
    </lineage>
</organism>
<name>A0AAW9WJ37_9FIRM</name>
<reference evidence="1 2" key="1">
    <citation type="submission" date="2019-09" db="EMBL/GenBank/DDBJ databases">
        <title>Draft genome sequencing of Hungatella hathewayi 123Y-2.</title>
        <authorList>
            <person name="Lv Q."/>
            <person name="Li S."/>
        </authorList>
    </citation>
    <scope>NUCLEOTIDE SEQUENCE [LARGE SCALE GENOMIC DNA]</scope>
    <source>
        <strain evidence="1 2">123Y-2</strain>
    </source>
</reference>
<evidence type="ECO:0000313" key="1">
    <source>
        <dbReference type="EMBL" id="MUB64403.1"/>
    </source>
</evidence>
<dbReference type="AlphaFoldDB" id="A0AAW9WJ37"/>
<proteinExistence type="predicted"/>
<dbReference type="EMBL" id="WNME01000009">
    <property type="protein sequence ID" value="MUB64403.1"/>
    <property type="molecule type" value="Genomic_DNA"/>
</dbReference>
<dbReference type="InterPro" id="IPR043752">
    <property type="entry name" value="DUF5697"/>
</dbReference>
<accession>A0AAW9WJ37</accession>
<gene>
    <name evidence="1" type="ORF">GNE07_15305</name>
</gene>
<sequence length="188" mass="21883">MVGGEDNWMAVYISPEVMEERILMVIRKYNVLYMEQLLKFFDGKEKAAGKAVSRLLKNRQIYRNPYTGLLASNEFAYSLKDEGTIQSLWVLIDMMHKREVDGHYMAVKEDFPVRILFFCGQDIYDIIYIGIRDLKLVNGMFAKSRRSEENNIIVLEDKTLISQIEVPGIIGFCVVKEGGEVEYYRKRT</sequence>
<dbReference type="Pfam" id="PF18954">
    <property type="entry name" value="DUF5697"/>
    <property type="match status" value="1"/>
</dbReference>